<protein>
    <recommendedName>
        <fullName evidence="4">EamA domain-containing protein</fullName>
    </recommendedName>
</protein>
<organism evidence="2 3">
    <name type="scientific">Chytriomyces confervae</name>
    <dbReference type="NCBI Taxonomy" id="246404"/>
    <lineage>
        <taxon>Eukaryota</taxon>
        <taxon>Fungi</taxon>
        <taxon>Fungi incertae sedis</taxon>
        <taxon>Chytridiomycota</taxon>
        <taxon>Chytridiomycota incertae sedis</taxon>
        <taxon>Chytridiomycetes</taxon>
        <taxon>Chytridiales</taxon>
        <taxon>Chytriomycetaceae</taxon>
        <taxon>Chytriomyces</taxon>
    </lineage>
</organism>
<feature type="transmembrane region" description="Helical" evidence="1">
    <location>
        <begin position="90"/>
        <end position="111"/>
    </location>
</feature>
<dbReference type="InterPro" id="IPR039632">
    <property type="entry name" value="TMEM42"/>
</dbReference>
<dbReference type="STRING" id="246404.A0A507FQG7"/>
<evidence type="ECO:0000313" key="2">
    <source>
        <dbReference type="EMBL" id="TPX77950.1"/>
    </source>
</evidence>
<keyword evidence="3" id="KW-1185">Reference proteome</keyword>
<evidence type="ECO:0000313" key="3">
    <source>
        <dbReference type="Proteomes" id="UP000320333"/>
    </source>
</evidence>
<accession>A0A507FQG7</accession>
<name>A0A507FQG7_9FUNG</name>
<dbReference type="OrthoDB" id="5854584at2759"/>
<feature type="transmembrane region" description="Helical" evidence="1">
    <location>
        <begin position="59"/>
        <end position="78"/>
    </location>
</feature>
<reference evidence="2 3" key="1">
    <citation type="journal article" date="2019" name="Sci. Rep.">
        <title>Comparative genomics of chytrid fungi reveal insights into the obligate biotrophic and pathogenic lifestyle of Synchytrium endobioticum.</title>
        <authorList>
            <person name="van de Vossenberg B.T.L.H."/>
            <person name="Warris S."/>
            <person name="Nguyen H.D.T."/>
            <person name="van Gent-Pelzer M.P.E."/>
            <person name="Joly D.L."/>
            <person name="van de Geest H.C."/>
            <person name="Bonants P.J.M."/>
            <person name="Smith D.S."/>
            <person name="Levesque C.A."/>
            <person name="van der Lee T.A.J."/>
        </authorList>
    </citation>
    <scope>NUCLEOTIDE SEQUENCE [LARGE SCALE GENOMIC DNA]</scope>
    <source>
        <strain evidence="2 3">CBS 675.73</strain>
    </source>
</reference>
<keyword evidence="1" id="KW-0472">Membrane</keyword>
<keyword evidence="1" id="KW-0812">Transmembrane</keyword>
<dbReference type="PANTHER" id="PTHR31965:SF1">
    <property type="entry name" value="TRANSMEMBRANE PROTEIN 42"/>
    <property type="match status" value="1"/>
</dbReference>
<sequence>MPKPKHVSPSTSTRPVSFSLSIGSGLLAATSTLLAKLTAQASDTVQFKLPFLGLVSVPNRSILVPLVVLSNIAMWAVFTRALSASSSSAAVTVLNNSANMIASALLGYVVFSESLSMRWWIGCAFVLAGSAIMNRGGDSVMPVPSQSKARAHHKYL</sequence>
<evidence type="ECO:0000256" key="1">
    <source>
        <dbReference type="SAM" id="Phobius"/>
    </source>
</evidence>
<gene>
    <name evidence="2" type="ORF">CcCBS67573_g00788</name>
</gene>
<proteinExistence type="predicted"/>
<dbReference type="AlphaFoldDB" id="A0A507FQG7"/>
<evidence type="ECO:0008006" key="4">
    <source>
        <dbReference type="Google" id="ProtNLM"/>
    </source>
</evidence>
<comment type="caution">
    <text evidence="2">The sequence shown here is derived from an EMBL/GenBank/DDBJ whole genome shotgun (WGS) entry which is preliminary data.</text>
</comment>
<dbReference type="Proteomes" id="UP000320333">
    <property type="component" value="Unassembled WGS sequence"/>
</dbReference>
<dbReference type="Gene3D" id="1.10.3730.20">
    <property type="match status" value="1"/>
</dbReference>
<dbReference type="InterPro" id="IPR037185">
    <property type="entry name" value="EmrE-like"/>
</dbReference>
<dbReference type="EMBL" id="QEAP01000011">
    <property type="protein sequence ID" value="TPX77950.1"/>
    <property type="molecule type" value="Genomic_DNA"/>
</dbReference>
<keyword evidence="1" id="KW-1133">Transmembrane helix</keyword>
<dbReference type="PANTHER" id="PTHR31965">
    <property type="entry name" value="TRANSMEMBRANE PROTEIN 42"/>
    <property type="match status" value="1"/>
</dbReference>
<dbReference type="SUPFAM" id="SSF103481">
    <property type="entry name" value="Multidrug resistance efflux transporter EmrE"/>
    <property type="match status" value="1"/>
</dbReference>